<name>A0A2S7WP10_9FLAO</name>
<dbReference type="Pfam" id="PF00534">
    <property type="entry name" value="Glycos_transf_1"/>
    <property type="match status" value="1"/>
</dbReference>
<sequence length="349" mass="40382">MYFKKSHIVFLTPGFARSDSDSTTIPALQVYLKKLKKQLPNTRMTLITFQFPFVTKKYDWNGIQVIPLNGNNKRYKKFWTWKKALKTLKKLHQQKPITVIHSFWIGECSFIASRFSEKNNIKHINTVMGQDANLGNRYAKSLKNSCTDIITLSENQKNKLLKNHNLKSQIIPWDLDTKKFPKLQKSTLDILGVGSLNEIKNYSLFVNIISELVKKFPNLKVEIIGEGVNQKKLEKQIITFNLTKNIKLIGLLPRLMVLEKMSEAKILLHTSSFESFGFVFLEALYAGMQIVSFDVGLAKPTLKWRVCKTENEMIEACKRFLIAPKKEKNRMSLIEEKFCISSYIKLYDA</sequence>
<dbReference type="Proteomes" id="UP000238882">
    <property type="component" value="Unassembled WGS sequence"/>
</dbReference>
<dbReference type="PANTHER" id="PTHR45871:SF1">
    <property type="entry name" value="PHOSPHATIDYLINOSITOL N-ACETYLGLUCOSAMINYLTRANSFERASE SUBUNIT A"/>
    <property type="match status" value="1"/>
</dbReference>
<evidence type="ECO:0000259" key="1">
    <source>
        <dbReference type="Pfam" id="PF00534"/>
    </source>
</evidence>
<dbReference type="OrthoDB" id="1116389at2"/>
<dbReference type="Gene3D" id="3.40.50.2000">
    <property type="entry name" value="Glycogen Phosphorylase B"/>
    <property type="match status" value="2"/>
</dbReference>
<dbReference type="GO" id="GO:0016757">
    <property type="term" value="F:glycosyltransferase activity"/>
    <property type="evidence" value="ECO:0007669"/>
    <property type="project" value="InterPro"/>
</dbReference>
<accession>A0A2S7WP10</accession>
<organism evidence="2 3">
    <name type="scientific">Polaribacter porphyrae</name>
    <dbReference type="NCBI Taxonomy" id="1137780"/>
    <lineage>
        <taxon>Bacteria</taxon>
        <taxon>Pseudomonadati</taxon>
        <taxon>Bacteroidota</taxon>
        <taxon>Flavobacteriia</taxon>
        <taxon>Flavobacteriales</taxon>
        <taxon>Flavobacteriaceae</taxon>
    </lineage>
</organism>
<dbReference type="EMBL" id="MSCN01000001">
    <property type="protein sequence ID" value="PQJ79347.1"/>
    <property type="molecule type" value="Genomic_DNA"/>
</dbReference>
<evidence type="ECO:0000313" key="3">
    <source>
        <dbReference type="Proteomes" id="UP000238882"/>
    </source>
</evidence>
<dbReference type="PANTHER" id="PTHR45871">
    <property type="entry name" value="N-ACETYLGLUCOSAMINYL-PHOSPHATIDYLINOSITOL BIOSYNTHETIC PROTEIN"/>
    <property type="match status" value="1"/>
</dbReference>
<dbReference type="SUPFAM" id="SSF53756">
    <property type="entry name" value="UDP-Glycosyltransferase/glycogen phosphorylase"/>
    <property type="match status" value="1"/>
</dbReference>
<evidence type="ECO:0000313" key="2">
    <source>
        <dbReference type="EMBL" id="PQJ79347.1"/>
    </source>
</evidence>
<gene>
    <name evidence="2" type="ORF">BTO18_09245</name>
</gene>
<dbReference type="RefSeq" id="WP_105015948.1">
    <property type="nucleotide sequence ID" value="NZ_MSCN01000001.1"/>
</dbReference>
<dbReference type="CDD" id="cd03801">
    <property type="entry name" value="GT4_PimA-like"/>
    <property type="match status" value="1"/>
</dbReference>
<reference evidence="2 3" key="1">
    <citation type="submission" date="2016-12" db="EMBL/GenBank/DDBJ databases">
        <title>Trade-off between light-utilization and light-protection in marine flavobacteria.</title>
        <authorList>
            <person name="Kumagai Y."/>
            <person name="Yoshizawa S."/>
            <person name="Kogure K."/>
            <person name="Iwasaki W."/>
        </authorList>
    </citation>
    <scope>NUCLEOTIDE SEQUENCE [LARGE SCALE GENOMIC DNA]</scope>
    <source>
        <strain evidence="2 3">NBRC 108759</strain>
    </source>
</reference>
<protein>
    <recommendedName>
        <fullName evidence="1">Glycosyl transferase family 1 domain-containing protein</fullName>
    </recommendedName>
</protein>
<keyword evidence="3" id="KW-1185">Reference proteome</keyword>
<dbReference type="InterPro" id="IPR001296">
    <property type="entry name" value="Glyco_trans_1"/>
</dbReference>
<comment type="caution">
    <text evidence="2">The sequence shown here is derived from an EMBL/GenBank/DDBJ whole genome shotgun (WGS) entry which is preliminary data.</text>
</comment>
<feature type="domain" description="Glycosyl transferase family 1" evidence="1">
    <location>
        <begin position="182"/>
        <end position="303"/>
    </location>
</feature>
<proteinExistence type="predicted"/>
<dbReference type="AlphaFoldDB" id="A0A2S7WP10"/>